<reference evidence="2 3" key="1">
    <citation type="submission" date="2017-05" db="EMBL/GenBank/DDBJ databases">
        <authorList>
            <person name="Song R."/>
            <person name="Chenine A.L."/>
            <person name="Ruprecht R.M."/>
        </authorList>
    </citation>
    <scope>NUCLEOTIDE SEQUENCE [LARGE SCALE GENOMIC DNA]</scope>
    <source>
        <strain evidence="2 3">CECT 8489</strain>
    </source>
</reference>
<accession>A0A238IWG2</accession>
<dbReference type="AlphaFoldDB" id="A0A238IWG2"/>
<dbReference type="InterPro" id="IPR009506">
    <property type="entry name" value="YjiS-like"/>
</dbReference>
<sequence>MALYDSRLNSRPATVVDRAYAALTGAFAAFAAWNDARRTHDALSQLSAHELEDIGLHRGDIDRIARKTF</sequence>
<dbReference type="EMBL" id="FXXQ01000002">
    <property type="protein sequence ID" value="SMX22746.1"/>
    <property type="molecule type" value="Genomic_DNA"/>
</dbReference>
<gene>
    <name evidence="2" type="ORF">BOA8489_00844</name>
</gene>
<name>A0A238IWG2_9RHOB</name>
<evidence type="ECO:0000313" key="2">
    <source>
        <dbReference type="EMBL" id="SMX22746.1"/>
    </source>
</evidence>
<dbReference type="OrthoDB" id="8116725at2"/>
<keyword evidence="3" id="KW-1185">Reference proteome</keyword>
<organism evidence="2 3">
    <name type="scientific">Boseongicola aestuarii</name>
    <dbReference type="NCBI Taxonomy" id="1470561"/>
    <lineage>
        <taxon>Bacteria</taxon>
        <taxon>Pseudomonadati</taxon>
        <taxon>Pseudomonadota</taxon>
        <taxon>Alphaproteobacteria</taxon>
        <taxon>Rhodobacterales</taxon>
        <taxon>Paracoccaceae</taxon>
        <taxon>Boseongicola</taxon>
    </lineage>
</organism>
<dbReference type="RefSeq" id="WP_093972719.1">
    <property type="nucleotide sequence ID" value="NZ_FXXQ01000002.1"/>
</dbReference>
<evidence type="ECO:0000313" key="3">
    <source>
        <dbReference type="Proteomes" id="UP000201838"/>
    </source>
</evidence>
<evidence type="ECO:0000259" key="1">
    <source>
        <dbReference type="Pfam" id="PF06568"/>
    </source>
</evidence>
<dbReference type="Proteomes" id="UP000201838">
    <property type="component" value="Unassembled WGS sequence"/>
</dbReference>
<feature type="domain" description="YjiS-like" evidence="1">
    <location>
        <begin position="27"/>
        <end position="62"/>
    </location>
</feature>
<protein>
    <recommendedName>
        <fullName evidence="1">YjiS-like domain-containing protein</fullName>
    </recommendedName>
</protein>
<proteinExistence type="predicted"/>
<dbReference type="Pfam" id="PF06568">
    <property type="entry name" value="YjiS-like"/>
    <property type="match status" value="1"/>
</dbReference>